<gene>
    <name evidence="2" type="ORF">STRNI_005143</name>
</gene>
<dbReference type="InterPro" id="IPR025851">
    <property type="entry name" value="SUKH-4"/>
</dbReference>
<evidence type="ECO:0000313" key="3">
    <source>
        <dbReference type="Proteomes" id="UP001210169"/>
    </source>
</evidence>
<evidence type="ECO:0000313" key="2">
    <source>
        <dbReference type="EMBL" id="WAU06623.1"/>
    </source>
</evidence>
<feature type="region of interest" description="Disordered" evidence="1">
    <location>
        <begin position="373"/>
        <end position="435"/>
    </location>
</feature>
<name>A0ABY7J607_STRNI</name>
<dbReference type="RefSeq" id="WP_274736066.1">
    <property type="nucleotide sequence ID" value="NZ_CP114203.1"/>
</dbReference>
<dbReference type="Proteomes" id="UP001210169">
    <property type="component" value="Chromosome"/>
</dbReference>
<evidence type="ECO:0000256" key="1">
    <source>
        <dbReference type="SAM" id="MobiDB-lite"/>
    </source>
</evidence>
<feature type="compositionally biased region" description="Basic and acidic residues" evidence="1">
    <location>
        <begin position="396"/>
        <end position="408"/>
    </location>
</feature>
<reference evidence="2 3" key="1">
    <citation type="submission" date="2022-12" db="EMBL/GenBank/DDBJ databases">
        <authorList>
            <person name="Ruckert C."/>
            <person name="Busche T."/>
            <person name="Kalinowski J."/>
            <person name="Wittmann C."/>
        </authorList>
    </citation>
    <scope>NUCLEOTIDE SEQUENCE [LARGE SCALE GENOMIC DNA]</scope>
    <source>
        <strain evidence="2 3">DSM 40276</strain>
    </source>
</reference>
<sequence length="435" mass="46522">MSNGVRGPSDAVTDDPARWAAVDRPAVRAHFDATAGAHSVWREVFEQAEAIFGGAEVPPAEFASWLHFAATVLGHDAYAARIAAAEPGMPWRTVWAWWRPAGRCVAQPERLTEYEAAFYECGGRTLLHVETADDSGLLLDLETGIRVPAPSAADVSPSAPPRRCGGDGEALGDFRLSAPEAWAYADPLPAPDGRTWHLVQHDAHGLALLETDPVVLRDWPRGGIDHTSAEEGMPGRVPFLPPSAEPLTASRVDAAFAPAPVVRFPEEALPAGLRDSAARAFLREVGLPRQWRSYKADFVLRPDDEPAEVDESAVAGVRLPDGTVAADLLASAAPSTVRCICTAMTGRCTSPRRRRSSANRARSWWSWRPAWRSSPLSGGRAPVSERRVGPLSGGAGHDRGVRRGDGRARAGTARPGDSPGGAVEPLHLGPHRVGR</sequence>
<protein>
    <submittedName>
        <fullName evidence="2">SUKH-4 family immunity protein</fullName>
    </submittedName>
</protein>
<keyword evidence="3" id="KW-1185">Reference proteome</keyword>
<dbReference type="GeneID" id="301334299"/>
<organism evidence="2 3">
    <name type="scientific">Streptomyces nigrescens</name>
    <dbReference type="NCBI Taxonomy" id="1920"/>
    <lineage>
        <taxon>Bacteria</taxon>
        <taxon>Bacillati</taxon>
        <taxon>Actinomycetota</taxon>
        <taxon>Actinomycetes</taxon>
        <taxon>Kitasatosporales</taxon>
        <taxon>Streptomycetaceae</taxon>
        <taxon>Streptomyces</taxon>
    </lineage>
</organism>
<proteinExistence type="predicted"/>
<accession>A0ABY7J607</accession>
<dbReference type="EMBL" id="CP114203">
    <property type="protein sequence ID" value="WAU06623.1"/>
    <property type="molecule type" value="Genomic_DNA"/>
</dbReference>
<dbReference type="Pfam" id="PF14435">
    <property type="entry name" value="SUKH-4"/>
    <property type="match status" value="1"/>
</dbReference>